<proteinExistence type="predicted"/>
<name>A0A0E9T034_ANGAN</name>
<reference evidence="1" key="1">
    <citation type="submission" date="2014-11" db="EMBL/GenBank/DDBJ databases">
        <authorList>
            <person name="Amaro Gonzalez C."/>
        </authorList>
    </citation>
    <scope>NUCLEOTIDE SEQUENCE</scope>
</reference>
<accession>A0A0E9T034</accession>
<sequence>MQFYILSSNLNAQKHRIKRTCFLSFSPK</sequence>
<evidence type="ECO:0000313" key="1">
    <source>
        <dbReference type="EMBL" id="JAH46857.1"/>
    </source>
</evidence>
<dbReference type="AlphaFoldDB" id="A0A0E9T034"/>
<protein>
    <submittedName>
        <fullName evidence="1">Uncharacterized protein</fullName>
    </submittedName>
</protein>
<reference evidence="1" key="2">
    <citation type="journal article" date="2015" name="Fish Shellfish Immunol.">
        <title>Early steps in the European eel (Anguilla anguilla)-Vibrio vulnificus interaction in the gills: Role of the RtxA13 toxin.</title>
        <authorList>
            <person name="Callol A."/>
            <person name="Pajuelo D."/>
            <person name="Ebbesson L."/>
            <person name="Teles M."/>
            <person name="MacKenzie S."/>
            <person name="Amaro C."/>
        </authorList>
    </citation>
    <scope>NUCLEOTIDE SEQUENCE</scope>
</reference>
<dbReference type="EMBL" id="GBXM01061720">
    <property type="protein sequence ID" value="JAH46857.1"/>
    <property type="molecule type" value="Transcribed_RNA"/>
</dbReference>
<organism evidence="1">
    <name type="scientific">Anguilla anguilla</name>
    <name type="common">European freshwater eel</name>
    <name type="synonym">Muraena anguilla</name>
    <dbReference type="NCBI Taxonomy" id="7936"/>
    <lineage>
        <taxon>Eukaryota</taxon>
        <taxon>Metazoa</taxon>
        <taxon>Chordata</taxon>
        <taxon>Craniata</taxon>
        <taxon>Vertebrata</taxon>
        <taxon>Euteleostomi</taxon>
        <taxon>Actinopterygii</taxon>
        <taxon>Neopterygii</taxon>
        <taxon>Teleostei</taxon>
        <taxon>Anguilliformes</taxon>
        <taxon>Anguillidae</taxon>
        <taxon>Anguilla</taxon>
    </lineage>
</organism>